<dbReference type="SUPFAM" id="SSF46785">
    <property type="entry name" value="Winged helix' DNA-binding domain"/>
    <property type="match status" value="1"/>
</dbReference>
<dbReference type="PRINTS" id="PR00039">
    <property type="entry name" value="HTHLYSR"/>
</dbReference>
<reference evidence="7 8" key="1">
    <citation type="submission" date="2023-04" db="EMBL/GenBank/DDBJ databases">
        <title>Lysobacter sp. strain UC isolated from soil sample.</title>
        <authorList>
            <person name="Choksket S."/>
            <person name="Harshvardhan F."/>
            <person name="Rana R."/>
            <person name="Patil P.B."/>
            <person name="Korpole S."/>
        </authorList>
    </citation>
    <scope>NUCLEOTIDE SEQUENCE [LARGE SCALE GENOMIC DNA]</scope>
    <source>
        <strain evidence="7 8">UC</strain>
    </source>
</reference>
<dbReference type="RefSeq" id="WP_309261204.1">
    <property type="nucleotide sequence ID" value="NZ_JARUHG010000001.1"/>
</dbReference>
<dbReference type="Proteomes" id="UP001233535">
    <property type="component" value="Unassembled WGS sequence"/>
</dbReference>
<keyword evidence="3" id="KW-0238">DNA-binding</keyword>
<dbReference type="PANTHER" id="PTHR30293:SF2">
    <property type="entry name" value="TRANSCRIPTIONAL ACTIVATOR PROTEIN NHAR"/>
    <property type="match status" value="1"/>
</dbReference>
<evidence type="ECO:0000313" key="8">
    <source>
        <dbReference type="Proteomes" id="UP001233535"/>
    </source>
</evidence>
<evidence type="ECO:0000259" key="6">
    <source>
        <dbReference type="PROSITE" id="PS50931"/>
    </source>
</evidence>
<organism evidence="7 8">
    <name type="scientific">Lysobacter arvi</name>
    <dbReference type="NCBI Taxonomy" id="3038776"/>
    <lineage>
        <taxon>Bacteria</taxon>
        <taxon>Pseudomonadati</taxon>
        <taxon>Pseudomonadota</taxon>
        <taxon>Gammaproteobacteria</taxon>
        <taxon>Lysobacterales</taxon>
        <taxon>Lysobacteraceae</taxon>
        <taxon>Lysobacter</taxon>
    </lineage>
</organism>
<dbReference type="InterPro" id="IPR036390">
    <property type="entry name" value="WH_DNA-bd_sf"/>
</dbReference>
<dbReference type="Gene3D" id="3.40.190.290">
    <property type="match status" value="1"/>
</dbReference>
<dbReference type="PROSITE" id="PS50931">
    <property type="entry name" value="HTH_LYSR"/>
    <property type="match status" value="1"/>
</dbReference>
<dbReference type="InterPro" id="IPR036388">
    <property type="entry name" value="WH-like_DNA-bd_sf"/>
</dbReference>
<dbReference type="NCBIfam" id="NF008284">
    <property type="entry name" value="PRK11062.1"/>
    <property type="match status" value="1"/>
</dbReference>
<evidence type="ECO:0000313" key="7">
    <source>
        <dbReference type="EMBL" id="MDR0182042.1"/>
    </source>
</evidence>
<dbReference type="Gene3D" id="1.10.10.10">
    <property type="entry name" value="Winged helix-like DNA-binding domain superfamily/Winged helix DNA-binding domain"/>
    <property type="match status" value="1"/>
</dbReference>
<evidence type="ECO:0000256" key="1">
    <source>
        <dbReference type="ARBA" id="ARBA00009437"/>
    </source>
</evidence>
<dbReference type="PANTHER" id="PTHR30293">
    <property type="entry name" value="TRANSCRIPTIONAL REGULATORY PROTEIN NAC-RELATED"/>
    <property type="match status" value="1"/>
</dbReference>
<comment type="similarity">
    <text evidence="1">Belongs to the LysR transcriptional regulatory family.</text>
</comment>
<accession>A0ABU1CBB9</accession>
<dbReference type="EMBL" id="JARUHG010000001">
    <property type="protein sequence ID" value="MDR0182042.1"/>
    <property type="molecule type" value="Genomic_DNA"/>
</dbReference>
<protein>
    <submittedName>
        <fullName evidence="7">Transcriptional activator NhaR</fullName>
    </submittedName>
</protein>
<dbReference type="InterPro" id="IPR005119">
    <property type="entry name" value="LysR_subst-bd"/>
</dbReference>
<evidence type="ECO:0000256" key="4">
    <source>
        <dbReference type="ARBA" id="ARBA00023159"/>
    </source>
</evidence>
<dbReference type="InterPro" id="IPR000847">
    <property type="entry name" value="LysR_HTH_N"/>
</dbReference>
<dbReference type="SUPFAM" id="SSF53850">
    <property type="entry name" value="Periplasmic binding protein-like II"/>
    <property type="match status" value="1"/>
</dbReference>
<keyword evidence="4" id="KW-0010">Activator</keyword>
<evidence type="ECO:0000256" key="5">
    <source>
        <dbReference type="ARBA" id="ARBA00023163"/>
    </source>
</evidence>
<evidence type="ECO:0000256" key="3">
    <source>
        <dbReference type="ARBA" id="ARBA00023125"/>
    </source>
</evidence>
<comment type="caution">
    <text evidence="7">The sequence shown here is derived from an EMBL/GenBank/DDBJ whole genome shotgun (WGS) entry which is preliminary data.</text>
</comment>
<gene>
    <name evidence="7" type="primary">nhaR</name>
    <name evidence="7" type="ORF">P8609_03540</name>
</gene>
<name>A0ABU1CBB9_9GAMM</name>
<dbReference type="Pfam" id="PF00126">
    <property type="entry name" value="HTH_1"/>
    <property type="match status" value="1"/>
</dbReference>
<dbReference type="Pfam" id="PF03466">
    <property type="entry name" value="LysR_substrate"/>
    <property type="match status" value="1"/>
</dbReference>
<feature type="domain" description="HTH lysR-type" evidence="6">
    <location>
        <begin position="5"/>
        <end position="62"/>
    </location>
</feature>
<keyword evidence="2" id="KW-0805">Transcription regulation</keyword>
<keyword evidence="5" id="KW-0804">Transcription</keyword>
<keyword evidence="8" id="KW-1185">Reference proteome</keyword>
<proteinExistence type="inferred from homology"/>
<sequence>MTRPLNYKHLHYFWATVRWGGISRAAEQLHLTPQTLSGQVKQLEESLGVALFRIAGKRLELTEAGRVAYSYADEMFSLGAELTEALKSLPAGRAASFRVGISDAVPKSMAQRLLAPALALKEPVRLVCREGALENLLGELALHRLDLVLSTSAVPPGLNVRSYNHRLGSSPIGLYQARGAANRRMPFPKGLHGRPMLLPASDSPLRSPLLAWLQSHRVMLHIVGEFADPALMKAFGAAGAGVFPAPVAARLEISRSHDAVLLGRVDGVQEEYFAISNERRVSHPAVRAIVDAAPGTLGDDSRKT</sequence>
<evidence type="ECO:0000256" key="2">
    <source>
        <dbReference type="ARBA" id="ARBA00023015"/>
    </source>
</evidence>